<comment type="caution">
    <text evidence="1">The sequence shown here is derived from an EMBL/GenBank/DDBJ whole genome shotgun (WGS) entry which is preliminary data.</text>
</comment>
<evidence type="ECO:0000313" key="1">
    <source>
        <dbReference type="EMBL" id="GAA5167698.1"/>
    </source>
</evidence>
<dbReference type="Proteomes" id="UP001500547">
    <property type="component" value="Unassembled WGS sequence"/>
</dbReference>
<reference evidence="2" key="1">
    <citation type="journal article" date="2019" name="Int. J. Syst. Evol. Microbiol.">
        <title>The Global Catalogue of Microorganisms (GCM) 10K type strain sequencing project: providing services to taxonomists for standard genome sequencing and annotation.</title>
        <authorList>
            <consortium name="The Broad Institute Genomics Platform"/>
            <consortium name="The Broad Institute Genome Sequencing Center for Infectious Disease"/>
            <person name="Wu L."/>
            <person name="Ma J."/>
        </authorList>
    </citation>
    <scope>NUCLEOTIDE SEQUENCE [LARGE SCALE GENOMIC DNA]</scope>
    <source>
        <strain evidence="2">JCM 18715</strain>
    </source>
</reference>
<dbReference type="RefSeq" id="WP_345533550.1">
    <property type="nucleotide sequence ID" value="NZ_BAABLD010000008.1"/>
</dbReference>
<keyword evidence="2" id="KW-1185">Reference proteome</keyword>
<proteinExistence type="predicted"/>
<accession>A0ABP9QUY7</accession>
<sequence>MKIRFSPLTTISIAHDYYSEACRDIEFVPTESTRERLRAGRIIARMLEGRLHLLYEAEAPKKPVSDISGETLYFALRLQNTRFANITAPLLADPRLTPLFSNTVSPTTLDAPVGVTVAAGLHAHTPLSSTRPVTLRLLDATGNVLDARMLSDDNTSYDLRSLPNGRYRIEEDYGAGVIEQRQLLIDAELRDTGAWGVLAIRIDDGFYATPPDFTLTFAARSEPLRYYIVTRNWTAEEVAALNIVDEGAATEGRPPIVFAAVPAPLPDDFIQKSLLGDSSADIVVFQSQSAVARRERGLKKLNLNRSTTVLIEHLPLPGPERAKADLIVHLSKP</sequence>
<name>A0ABP9QUY7_9RHOO</name>
<evidence type="ECO:0008006" key="3">
    <source>
        <dbReference type="Google" id="ProtNLM"/>
    </source>
</evidence>
<protein>
    <recommendedName>
        <fullName evidence="3">Carboxypeptidase regulatory-like domain-containing protein</fullName>
    </recommendedName>
</protein>
<dbReference type="EMBL" id="BAABLD010000008">
    <property type="protein sequence ID" value="GAA5167698.1"/>
    <property type="molecule type" value="Genomic_DNA"/>
</dbReference>
<organism evidence="1 2">
    <name type="scientific">Viridibacterium curvum</name>
    <dbReference type="NCBI Taxonomy" id="1101404"/>
    <lineage>
        <taxon>Bacteria</taxon>
        <taxon>Pseudomonadati</taxon>
        <taxon>Pseudomonadota</taxon>
        <taxon>Betaproteobacteria</taxon>
        <taxon>Rhodocyclales</taxon>
        <taxon>Rhodocyclaceae</taxon>
        <taxon>Viridibacterium</taxon>
    </lineage>
</organism>
<evidence type="ECO:0000313" key="2">
    <source>
        <dbReference type="Proteomes" id="UP001500547"/>
    </source>
</evidence>
<gene>
    <name evidence="1" type="ORF">GCM10025770_26760</name>
</gene>